<dbReference type="Proteomes" id="UP000002274">
    <property type="component" value="Chromosome"/>
</dbReference>
<evidence type="ECO:0000313" key="3">
    <source>
        <dbReference type="Proteomes" id="UP000002274"/>
    </source>
</evidence>
<dbReference type="EMBL" id="CP000554">
    <property type="protein sequence ID" value="ABM77376.1"/>
    <property type="molecule type" value="Genomic_DNA"/>
</dbReference>
<name>A2C7B6_PROM3</name>
<protein>
    <submittedName>
        <fullName evidence="2">Uncharacterized protein</fullName>
    </submittedName>
</protein>
<proteinExistence type="predicted"/>
<sequence>MIAEPLEQQDPLAWQGQALKAAMQQRTSETAPDRILRREKL</sequence>
<reference evidence="2 3" key="1">
    <citation type="journal article" date="2007" name="PLoS Genet.">
        <title>Patterns and implications of gene gain and loss in the evolution of Prochlorococcus.</title>
        <authorList>
            <person name="Kettler G.C."/>
            <person name="Martiny A.C."/>
            <person name="Huang K."/>
            <person name="Zucker J."/>
            <person name="Coleman M.L."/>
            <person name="Rodrigue S."/>
            <person name="Chen F."/>
            <person name="Lapidus A."/>
            <person name="Ferriera S."/>
            <person name="Johnson J."/>
            <person name="Steglich C."/>
            <person name="Church G.M."/>
            <person name="Richardson P."/>
            <person name="Chisholm S.W."/>
        </authorList>
    </citation>
    <scope>NUCLEOTIDE SEQUENCE [LARGE SCALE GENOMIC DNA]</scope>
    <source>
        <strain evidence="2 3">MIT 9303</strain>
    </source>
</reference>
<accession>A2C7B6</accession>
<dbReference type="AlphaFoldDB" id="A2C7B6"/>
<evidence type="ECO:0000256" key="1">
    <source>
        <dbReference type="SAM" id="MobiDB-lite"/>
    </source>
</evidence>
<feature type="compositionally biased region" description="Basic and acidic residues" evidence="1">
    <location>
        <begin position="31"/>
        <end position="41"/>
    </location>
</feature>
<gene>
    <name evidence="2" type="ordered locus">P9303_06241</name>
</gene>
<evidence type="ECO:0000313" key="2">
    <source>
        <dbReference type="EMBL" id="ABM77376.1"/>
    </source>
</evidence>
<dbReference type="KEGG" id="pmf:P9303_06241"/>
<feature type="region of interest" description="Disordered" evidence="1">
    <location>
        <begin position="18"/>
        <end position="41"/>
    </location>
</feature>
<organism evidence="2 3">
    <name type="scientific">Prochlorococcus marinus (strain MIT 9303)</name>
    <dbReference type="NCBI Taxonomy" id="59922"/>
    <lineage>
        <taxon>Bacteria</taxon>
        <taxon>Bacillati</taxon>
        <taxon>Cyanobacteriota</taxon>
        <taxon>Cyanophyceae</taxon>
        <taxon>Synechococcales</taxon>
        <taxon>Prochlorococcaceae</taxon>
        <taxon>Prochlorococcus</taxon>
    </lineage>
</organism>
<dbReference type="HOGENOM" id="CLU_3275081_0_0_3"/>